<organism evidence="2">
    <name type="scientific">freshwater metagenome</name>
    <dbReference type="NCBI Taxonomy" id="449393"/>
    <lineage>
        <taxon>unclassified sequences</taxon>
        <taxon>metagenomes</taxon>
        <taxon>ecological metagenomes</taxon>
    </lineage>
</organism>
<feature type="transmembrane region" description="Helical" evidence="1">
    <location>
        <begin position="71"/>
        <end position="91"/>
    </location>
</feature>
<protein>
    <submittedName>
        <fullName evidence="2">Unannotated protein</fullName>
    </submittedName>
</protein>
<keyword evidence="1" id="KW-0812">Transmembrane</keyword>
<dbReference type="EMBL" id="CAEZWB010000118">
    <property type="protein sequence ID" value="CAB4652348.1"/>
    <property type="molecule type" value="Genomic_DNA"/>
</dbReference>
<dbReference type="Pfam" id="PF06210">
    <property type="entry name" value="DUF1003"/>
    <property type="match status" value="1"/>
</dbReference>
<keyword evidence="1" id="KW-1133">Transmembrane helix</keyword>
<name>A0A6J6KTW4_9ZZZZ</name>
<dbReference type="AlphaFoldDB" id="A0A6J6KTW4"/>
<feature type="transmembrane region" description="Helical" evidence="1">
    <location>
        <begin position="42"/>
        <end position="65"/>
    </location>
</feature>
<proteinExistence type="predicted"/>
<keyword evidence="1" id="KW-0472">Membrane</keyword>
<evidence type="ECO:0000256" key="1">
    <source>
        <dbReference type="SAM" id="Phobius"/>
    </source>
</evidence>
<sequence>MKKRGDLARPRHRRPTLGVHYDPDAFGQFSEALARYLGTARFLIVQTVLVIIWITLNVAFIAFRWDPYPFILLNLMFSVQAAYSAPLILLAQNRQEERDRRQAETDRAVAASTQANAEFLARELASVRLALSNVVTTDELREQLEEVVKLLANKGNVVDRNS</sequence>
<evidence type="ECO:0000313" key="2">
    <source>
        <dbReference type="EMBL" id="CAB4652348.1"/>
    </source>
</evidence>
<dbReference type="InterPro" id="IPR010406">
    <property type="entry name" value="DUF1003"/>
</dbReference>
<dbReference type="PANTHER" id="PTHR41386">
    <property type="entry name" value="INTEGRAL MEMBRANE PROTEIN-RELATED"/>
    <property type="match status" value="1"/>
</dbReference>
<accession>A0A6J6KTW4</accession>
<reference evidence="2" key="1">
    <citation type="submission" date="2020-05" db="EMBL/GenBank/DDBJ databases">
        <authorList>
            <person name="Chiriac C."/>
            <person name="Salcher M."/>
            <person name="Ghai R."/>
            <person name="Kavagutti S V."/>
        </authorList>
    </citation>
    <scope>NUCLEOTIDE SEQUENCE</scope>
</reference>
<gene>
    <name evidence="2" type="ORF">UFOPK2166_00891</name>
</gene>
<dbReference type="PANTHER" id="PTHR41386:SF1">
    <property type="entry name" value="MEMBRANE PROTEIN"/>
    <property type="match status" value="1"/>
</dbReference>